<protein>
    <recommendedName>
        <fullName evidence="1">DinB-like domain-containing protein</fullName>
    </recommendedName>
</protein>
<dbReference type="InterPro" id="IPR024775">
    <property type="entry name" value="DinB-like"/>
</dbReference>
<accession>A0A512RRR8</accession>
<gene>
    <name evidence="2" type="ORF">CCY01nite_46500</name>
</gene>
<name>A0A512RRR8_9BACT</name>
<dbReference type="Proteomes" id="UP000321436">
    <property type="component" value="Unassembled WGS sequence"/>
</dbReference>
<evidence type="ECO:0000313" key="3">
    <source>
        <dbReference type="Proteomes" id="UP000321436"/>
    </source>
</evidence>
<evidence type="ECO:0000313" key="2">
    <source>
        <dbReference type="EMBL" id="GEP98390.1"/>
    </source>
</evidence>
<dbReference type="SUPFAM" id="SSF109854">
    <property type="entry name" value="DinB/YfiT-like putative metalloenzymes"/>
    <property type="match status" value="1"/>
</dbReference>
<dbReference type="Gene3D" id="1.20.120.450">
    <property type="entry name" value="dinb family like domain"/>
    <property type="match status" value="1"/>
</dbReference>
<reference evidence="2 3" key="1">
    <citation type="submission" date="2019-07" db="EMBL/GenBank/DDBJ databases">
        <title>Whole genome shotgun sequence of Chitinophaga cymbidii NBRC 109752.</title>
        <authorList>
            <person name="Hosoyama A."/>
            <person name="Uohara A."/>
            <person name="Ohji S."/>
            <person name="Ichikawa N."/>
        </authorList>
    </citation>
    <scope>NUCLEOTIDE SEQUENCE [LARGE SCALE GENOMIC DNA]</scope>
    <source>
        <strain evidence="2 3">NBRC 109752</strain>
    </source>
</reference>
<keyword evidence="3" id="KW-1185">Reference proteome</keyword>
<sequence>MASTPKPEVWQRGPVPGIPALLQPVAHALLQAEEELNAMMAGYEDTQLWQRPAGVASPAFHLQHLSGVIDRIFTYARGEALSENQLALLRLEAVAPQAELTVEKLVARFHEQIRQAITQLRNTDPATLTDFHGVGRKQLPSTVIGLLVHAAEHTMRHIGQLHVTVKVIRESRAADGGVEFP</sequence>
<dbReference type="RefSeq" id="WP_146866905.1">
    <property type="nucleotide sequence ID" value="NZ_BKAU01000006.1"/>
</dbReference>
<evidence type="ECO:0000259" key="1">
    <source>
        <dbReference type="Pfam" id="PF12867"/>
    </source>
</evidence>
<dbReference type="OrthoDB" id="1439983at2"/>
<comment type="caution">
    <text evidence="2">The sequence shown here is derived from an EMBL/GenBank/DDBJ whole genome shotgun (WGS) entry which is preliminary data.</text>
</comment>
<organism evidence="2 3">
    <name type="scientific">Chitinophaga cymbidii</name>
    <dbReference type="NCBI Taxonomy" id="1096750"/>
    <lineage>
        <taxon>Bacteria</taxon>
        <taxon>Pseudomonadati</taxon>
        <taxon>Bacteroidota</taxon>
        <taxon>Chitinophagia</taxon>
        <taxon>Chitinophagales</taxon>
        <taxon>Chitinophagaceae</taxon>
        <taxon>Chitinophaga</taxon>
    </lineage>
</organism>
<dbReference type="EMBL" id="BKAU01000006">
    <property type="protein sequence ID" value="GEP98390.1"/>
    <property type="molecule type" value="Genomic_DNA"/>
</dbReference>
<proteinExistence type="predicted"/>
<dbReference type="AlphaFoldDB" id="A0A512RRR8"/>
<dbReference type="Pfam" id="PF12867">
    <property type="entry name" value="DinB_2"/>
    <property type="match status" value="1"/>
</dbReference>
<dbReference type="InterPro" id="IPR034660">
    <property type="entry name" value="DinB/YfiT-like"/>
</dbReference>
<feature type="domain" description="DinB-like" evidence="1">
    <location>
        <begin position="29"/>
        <end position="161"/>
    </location>
</feature>